<keyword evidence="2 4" id="KW-0456">Lyase</keyword>
<dbReference type="AlphaFoldDB" id="A0A554XDJ8"/>
<dbReference type="EMBL" id="VJON01000023">
    <property type="protein sequence ID" value="TSE33911.1"/>
    <property type="molecule type" value="Genomic_DNA"/>
</dbReference>
<evidence type="ECO:0000256" key="2">
    <source>
        <dbReference type="ARBA" id="ARBA00023239"/>
    </source>
</evidence>
<dbReference type="GO" id="GO:0046872">
    <property type="term" value="F:metal ion binding"/>
    <property type="evidence" value="ECO:0007669"/>
    <property type="project" value="UniProtKB-KW"/>
</dbReference>
<dbReference type="InterPro" id="IPR050963">
    <property type="entry name" value="Sirohydro_Cobaltochel/CbiX"/>
</dbReference>
<dbReference type="PANTHER" id="PTHR33542">
    <property type="entry name" value="SIROHYDROCHLORIN FERROCHELATASE, CHLOROPLASTIC"/>
    <property type="match status" value="1"/>
</dbReference>
<dbReference type="PANTHER" id="PTHR33542:SF5">
    <property type="entry name" value="FERROCHELATASE CHE1"/>
    <property type="match status" value="1"/>
</dbReference>
<accession>A0A554XDJ8</accession>
<sequence>MSTQNHPSAAAPAPTTPTAAAPEAPAEAAPAPAAPQDAPPTTRADAPAPPPLGLILFAHGARDPQWARPFEQVAQAVRAARPQWAVTLAFLEFMAPDLPSAGDYLSEVGCRQVVVLPLFLGVGGHVRHDLPRLLEALQQRHPQVHWSLAPPIGEDTRLVQALAAIALDWGERVPPYAPQL</sequence>
<comment type="caution">
    <text evidence="4">The sequence shown here is derived from an EMBL/GenBank/DDBJ whole genome shotgun (WGS) entry which is preliminary data.</text>
</comment>
<evidence type="ECO:0000256" key="3">
    <source>
        <dbReference type="SAM" id="MobiDB-lite"/>
    </source>
</evidence>
<dbReference type="SUPFAM" id="SSF53800">
    <property type="entry name" value="Chelatase"/>
    <property type="match status" value="1"/>
</dbReference>
<evidence type="ECO:0000313" key="5">
    <source>
        <dbReference type="Proteomes" id="UP000318294"/>
    </source>
</evidence>
<dbReference type="Gene3D" id="3.40.50.1400">
    <property type="match status" value="1"/>
</dbReference>
<dbReference type="Proteomes" id="UP000318294">
    <property type="component" value="Unassembled WGS sequence"/>
</dbReference>
<dbReference type="InterPro" id="IPR002762">
    <property type="entry name" value="CbiX-like"/>
</dbReference>
<keyword evidence="5" id="KW-1185">Reference proteome</keyword>
<dbReference type="GO" id="GO:0051266">
    <property type="term" value="F:sirohydrochlorin ferrochelatase activity"/>
    <property type="evidence" value="ECO:0007669"/>
    <property type="project" value="UniProtKB-EC"/>
</dbReference>
<dbReference type="CDD" id="cd03416">
    <property type="entry name" value="CbiX_SirB_N"/>
    <property type="match status" value="1"/>
</dbReference>
<keyword evidence="1" id="KW-0479">Metal-binding</keyword>
<dbReference type="RefSeq" id="WP_201739333.1">
    <property type="nucleotide sequence ID" value="NZ_VJON01000023.1"/>
</dbReference>
<name>A0A554XDJ8_9BURK</name>
<dbReference type="EC" id="4.99.1.4" evidence="4"/>
<organism evidence="4 5">
    <name type="scientific">Tepidimonas charontis</name>
    <dbReference type="NCBI Taxonomy" id="2267262"/>
    <lineage>
        <taxon>Bacteria</taxon>
        <taxon>Pseudomonadati</taxon>
        <taxon>Pseudomonadota</taxon>
        <taxon>Betaproteobacteria</taxon>
        <taxon>Burkholderiales</taxon>
        <taxon>Tepidimonas</taxon>
    </lineage>
</organism>
<proteinExistence type="predicted"/>
<protein>
    <submittedName>
        <fullName evidence="4">Sirohydrochlorin ferrochelatase</fullName>
        <ecNumber evidence="4">4.99.1.4</ecNumber>
    </submittedName>
</protein>
<evidence type="ECO:0000313" key="4">
    <source>
        <dbReference type="EMBL" id="TSE33911.1"/>
    </source>
</evidence>
<evidence type="ECO:0000256" key="1">
    <source>
        <dbReference type="ARBA" id="ARBA00022723"/>
    </source>
</evidence>
<gene>
    <name evidence="4" type="primary">sirB</name>
    <name evidence="4" type="ORF">Tchar_01574</name>
</gene>
<dbReference type="Pfam" id="PF01903">
    <property type="entry name" value="CbiX"/>
    <property type="match status" value="1"/>
</dbReference>
<feature type="compositionally biased region" description="Low complexity" evidence="3">
    <location>
        <begin position="9"/>
        <end position="46"/>
    </location>
</feature>
<reference evidence="4 5" key="1">
    <citation type="submission" date="2019-07" db="EMBL/GenBank/DDBJ databases">
        <title>Tepidimonas charontis SPSP-6 draft genome.</title>
        <authorList>
            <person name="Da Costa M.S."/>
            <person name="Froufe H.J.C."/>
            <person name="Egas C."/>
            <person name="Albuquerque L."/>
        </authorList>
    </citation>
    <scope>NUCLEOTIDE SEQUENCE [LARGE SCALE GENOMIC DNA]</scope>
    <source>
        <strain evidence="4 5">SPSP-6</strain>
    </source>
</reference>
<feature type="region of interest" description="Disordered" evidence="3">
    <location>
        <begin position="1"/>
        <end position="54"/>
    </location>
</feature>